<dbReference type="PANTHER" id="PTHR24240">
    <property type="entry name" value="OPSIN"/>
    <property type="match status" value="1"/>
</dbReference>
<dbReference type="PROSITE" id="PS50262">
    <property type="entry name" value="G_PROTEIN_RECEP_F1_2"/>
    <property type="match status" value="1"/>
</dbReference>
<evidence type="ECO:0000259" key="10">
    <source>
        <dbReference type="PROSITE" id="PS50262"/>
    </source>
</evidence>
<evidence type="ECO:0000256" key="7">
    <source>
        <dbReference type="ARBA" id="ARBA00023224"/>
    </source>
</evidence>
<dbReference type="Gene3D" id="1.20.1070.10">
    <property type="entry name" value="Rhodopsin 7-helix transmembrane proteins"/>
    <property type="match status" value="1"/>
</dbReference>
<keyword evidence="6 8" id="KW-0675">Receptor</keyword>
<dbReference type="InterPro" id="IPR050125">
    <property type="entry name" value="GPCR_opsins"/>
</dbReference>
<keyword evidence="12" id="KW-1185">Reference proteome</keyword>
<feature type="transmembrane region" description="Helical" evidence="9">
    <location>
        <begin position="228"/>
        <end position="251"/>
    </location>
</feature>
<feature type="transmembrane region" description="Helical" evidence="9">
    <location>
        <begin position="97"/>
        <end position="115"/>
    </location>
</feature>
<dbReference type="Pfam" id="PF00001">
    <property type="entry name" value="7tm_1"/>
    <property type="match status" value="1"/>
</dbReference>
<dbReference type="GO" id="GO:0004930">
    <property type="term" value="F:G protein-coupled receptor activity"/>
    <property type="evidence" value="ECO:0007669"/>
    <property type="project" value="UniProtKB-KW"/>
</dbReference>
<dbReference type="AlphaFoldDB" id="A0AAU9XVB9"/>
<evidence type="ECO:0000256" key="3">
    <source>
        <dbReference type="ARBA" id="ARBA00022989"/>
    </source>
</evidence>
<feature type="transmembrane region" description="Helical" evidence="9">
    <location>
        <begin position="136"/>
        <end position="157"/>
    </location>
</feature>
<dbReference type="Proteomes" id="UP001159428">
    <property type="component" value="Unassembled WGS sequence"/>
</dbReference>
<feature type="domain" description="G-protein coupled receptors family 1 profile" evidence="10">
    <location>
        <begin position="36"/>
        <end position="281"/>
    </location>
</feature>
<name>A0AAU9XVB9_9CNID</name>
<feature type="transmembrane region" description="Helical" evidence="9">
    <location>
        <begin position="263"/>
        <end position="284"/>
    </location>
</feature>
<keyword evidence="7 8" id="KW-0807">Transducer</keyword>
<dbReference type="SUPFAM" id="SSF81321">
    <property type="entry name" value="Family A G protein-coupled receptor-like"/>
    <property type="match status" value="1"/>
</dbReference>
<dbReference type="SMART" id="SM01381">
    <property type="entry name" value="7TM_GPCR_Srsx"/>
    <property type="match status" value="1"/>
</dbReference>
<gene>
    <name evidence="11" type="ORF">PMEA_00030028</name>
</gene>
<keyword evidence="3 9" id="KW-1133">Transmembrane helix</keyword>
<dbReference type="InterPro" id="IPR017452">
    <property type="entry name" value="GPCR_Rhodpsn_7TM"/>
</dbReference>
<proteinExistence type="inferred from homology"/>
<evidence type="ECO:0000256" key="9">
    <source>
        <dbReference type="SAM" id="Phobius"/>
    </source>
</evidence>
<evidence type="ECO:0000256" key="4">
    <source>
        <dbReference type="ARBA" id="ARBA00023040"/>
    </source>
</evidence>
<evidence type="ECO:0000256" key="8">
    <source>
        <dbReference type="RuleBase" id="RU000688"/>
    </source>
</evidence>
<dbReference type="PRINTS" id="PR00237">
    <property type="entry name" value="GPCRRHODOPSN"/>
</dbReference>
<evidence type="ECO:0000256" key="2">
    <source>
        <dbReference type="ARBA" id="ARBA00022692"/>
    </source>
</evidence>
<evidence type="ECO:0000256" key="1">
    <source>
        <dbReference type="ARBA" id="ARBA00004141"/>
    </source>
</evidence>
<dbReference type="PROSITE" id="PS00237">
    <property type="entry name" value="G_PROTEIN_RECEP_F1_1"/>
    <property type="match status" value="1"/>
</dbReference>
<evidence type="ECO:0000313" key="12">
    <source>
        <dbReference type="Proteomes" id="UP001159428"/>
    </source>
</evidence>
<feature type="transmembrane region" description="Helical" evidence="9">
    <location>
        <begin position="177"/>
        <end position="199"/>
    </location>
</feature>
<dbReference type="GO" id="GO:0016020">
    <property type="term" value="C:membrane"/>
    <property type="evidence" value="ECO:0007669"/>
    <property type="project" value="UniProtKB-SubCell"/>
</dbReference>
<feature type="transmembrane region" description="Helical" evidence="9">
    <location>
        <begin position="57"/>
        <end position="77"/>
    </location>
</feature>
<keyword evidence="5 9" id="KW-0472">Membrane</keyword>
<keyword evidence="2 8" id="KW-0812">Transmembrane</keyword>
<sequence>MDNLERLDRDLKSRDTYLIVIETVVMLLVTIVAFLGNILTLVVVLRSPRLRTIPNKFIVSLALSDILMVTPAIPLNASVLVKSEWSFDHAMCQFQGYFGSAVAFASTESLALMSLNRFYRIVKPNDCRRLFTARRTSAMIMAAWLIALLVQLPYVAAGHTYSFHPGKIFCNQDGKEPFFITLISIFGGVSMSVLSYCSFRIFRAVRAHKKSNGVHTRVNVEEIKVSRILLVMVLGSILCFSPVIVIEAIDFVQNGSNQPRQVYLFYSISATMSSSVNPVIYGAMNRNFRQEYKRLLCLDRVERIIPVKTAGQARAVTLNQLGISLERTSQDPEVRAPVEN</sequence>
<dbReference type="CDD" id="cd00637">
    <property type="entry name" value="7tm_classA_rhodopsin-like"/>
    <property type="match status" value="1"/>
</dbReference>
<comment type="subcellular location">
    <subcellularLocation>
        <location evidence="1">Membrane</location>
        <topology evidence="1">Multi-pass membrane protein</topology>
    </subcellularLocation>
</comment>
<dbReference type="InterPro" id="IPR000276">
    <property type="entry name" value="GPCR_Rhodpsn"/>
</dbReference>
<dbReference type="EMBL" id="CALNXJ010000064">
    <property type="protein sequence ID" value="CAH3157501.1"/>
    <property type="molecule type" value="Genomic_DNA"/>
</dbReference>
<accession>A0AAU9XVB9</accession>
<reference evidence="11 12" key="1">
    <citation type="submission" date="2022-05" db="EMBL/GenBank/DDBJ databases">
        <authorList>
            <consortium name="Genoscope - CEA"/>
            <person name="William W."/>
        </authorList>
    </citation>
    <scope>NUCLEOTIDE SEQUENCE [LARGE SCALE GENOMIC DNA]</scope>
</reference>
<comment type="similarity">
    <text evidence="8">Belongs to the G-protein coupled receptor 1 family.</text>
</comment>
<comment type="caution">
    <text evidence="11">The sequence shown here is derived from an EMBL/GenBank/DDBJ whole genome shotgun (WGS) entry which is preliminary data.</text>
</comment>
<feature type="transmembrane region" description="Helical" evidence="9">
    <location>
        <begin position="17"/>
        <end position="45"/>
    </location>
</feature>
<evidence type="ECO:0000313" key="11">
    <source>
        <dbReference type="EMBL" id="CAH3157501.1"/>
    </source>
</evidence>
<keyword evidence="4 8" id="KW-0297">G-protein coupled receptor</keyword>
<organism evidence="11 12">
    <name type="scientific">Pocillopora meandrina</name>
    <dbReference type="NCBI Taxonomy" id="46732"/>
    <lineage>
        <taxon>Eukaryota</taxon>
        <taxon>Metazoa</taxon>
        <taxon>Cnidaria</taxon>
        <taxon>Anthozoa</taxon>
        <taxon>Hexacorallia</taxon>
        <taxon>Scleractinia</taxon>
        <taxon>Astrocoeniina</taxon>
        <taxon>Pocilloporidae</taxon>
        <taxon>Pocillopora</taxon>
    </lineage>
</organism>
<evidence type="ECO:0000256" key="5">
    <source>
        <dbReference type="ARBA" id="ARBA00023136"/>
    </source>
</evidence>
<evidence type="ECO:0000256" key="6">
    <source>
        <dbReference type="ARBA" id="ARBA00023170"/>
    </source>
</evidence>
<protein>
    <recommendedName>
        <fullName evidence="10">G-protein coupled receptors family 1 profile domain-containing protein</fullName>
    </recommendedName>
</protein>